<gene>
    <name evidence="2" type="ORF">SAMN06265339_1006</name>
</gene>
<dbReference type="Proteomes" id="UP001157911">
    <property type="component" value="Unassembled WGS sequence"/>
</dbReference>
<dbReference type="RefSeq" id="WP_283400486.1">
    <property type="nucleotide sequence ID" value="NZ_FXUB01000002.1"/>
</dbReference>
<dbReference type="Pfam" id="PF00534">
    <property type="entry name" value="Glycos_transf_1"/>
    <property type="match status" value="1"/>
</dbReference>
<evidence type="ECO:0000259" key="1">
    <source>
        <dbReference type="Pfam" id="PF00534"/>
    </source>
</evidence>
<comment type="caution">
    <text evidence="2">The sequence shown here is derived from an EMBL/GenBank/DDBJ whole genome shotgun (WGS) entry which is preliminary data.</text>
</comment>
<dbReference type="PANTHER" id="PTHR12526:SF627">
    <property type="entry name" value="D-RHAMNOSYLTRANSFERASE WBPZ"/>
    <property type="match status" value="1"/>
</dbReference>
<evidence type="ECO:0000313" key="3">
    <source>
        <dbReference type="Proteomes" id="UP001157911"/>
    </source>
</evidence>
<evidence type="ECO:0000313" key="2">
    <source>
        <dbReference type="EMBL" id="SMP11956.1"/>
    </source>
</evidence>
<dbReference type="InterPro" id="IPR001296">
    <property type="entry name" value="Glyco_trans_1"/>
</dbReference>
<dbReference type="SUPFAM" id="SSF53756">
    <property type="entry name" value="UDP-Glycosyltransferase/glycogen phosphorylase"/>
    <property type="match status" value="1"/>
</dbReference>
<dbReference type="EMBL" id="FXUB01000002">
    <property type="protein sequence ID" value="SMP11956.1"/>
    <property type="molecule type" value="Genomic_DNA"/>
</dbReference>
<sequence length="351" mass="39114">MKRTLIVLDELWDSALTDLGIKVASVCSGEVACAVVKGSAAHRKCLEKGIKLYFIENPRKTLPFKPFLSLKKAVSSFKPDVVLTIRGDEMLFASLLKKSFKFRLYRLHGEAKGIKNNALNRYLHRKFVDGVILSSRKLLNEVVSEVRKVFIPGAVDTDKFNFSKEGKDRIRRELGIGDEILLGIIGRLDTVKGHDLFLKSLAALKKELPVKGLIIGEEKNVKLYDLKNLAKKLGIENDVTFITERVSSISDYMSACDVGVVSSKGSEMIARVPLEFMSCGTPVVATNVGVLPEVVNSKTGVCVEAFAESIAEGVRRLVRERMWESRDEIRKEVCFRFSLDALGRTVNDFLV</sequence>
<dbReference type="Gene3D" id="3.40.50.2000">
    <property type="entry name" value="Glycogen Phosphorylase B"/>
    <property type="match status" value="2"/>
</dbReference>
<reference evidence="2 3" key="1">
    <citation type="submission" date="2017-05" db="EMBL/GenBank/DDBJ databases">
        <authorList>
            <person name="Varghese N."/>
            <person name="Submissions S."/>
        </authorList>
    </citation>
    <scope>NUCLEOTIDE SEQUENCE [LARGE SCALE GENOMIC DNA]</scope>
    <source>
        <strain evidence="2 3">DSM 15522</strain>
    </source>
</reference>
<accession>A0ABY1NL94</accession>
<protein>
    <submittedName>
        <fullName evidence="2">Glycosyltransferase involved in cell wall bisynthesis</fullName>
    </submittedName>
</protein>
<proteinExistence type="predicted"/>
<name>A0ABY1NL94_9BACT</name>
<feature type="domain" description="Glycosyl transferase family 1" evidence="1">
    <location>
        <begin position="167"/>
        <end position="331"/>
    </location>
</feature>
<dbReference type="PANTHER" id="PTHR12526">
    <property type="entry name" value="GLYCOSYLTRANSFERASE"/>
    <property type="match status" value="1"/>
</dbReference>
<organism evidence="2 3">
    <name type="scientific">Desulfurobacterium pacificum</name>
    <dbReference type="NCBI Taxonomy" id="240166"/>
    <lineage>
        <taxon>Bacteria</taxon>
        <taxon>Pseudomonadati</taxon>
        <taxon>Aquificota</taxon>
        <taxon>Aquificia</taxon>
        <taxon>Desulfurobacteriales</taxon>
        <taxon>Desulfurobacteriaceae</taxon>
        <taxon>Desulfurobacterium</taxon>
    </lineage>
</organism>
<keyword evidence="3" id="KW-1185">Reference proteome</keyword>